<reference evidence="1 2" key="1">
    <citation type="submission" date="2024-11" db="EMBL/GenBank/DDBJ databases">
        <title>Adaptive evolution of stress response genes in parasites aligns with host niche diversity.</title>
        <authorList>
            <person name="Hahn C."/>
            <person name="Resl P."/>
        </authorList>
    </citation>
    <scope>NUCLEOTIDE SEQUENCE [LARGE SCALE GENOMIC DNA]</scope>
    <source>
        <strain evidence="1">EGGRZ-B1_66</strain>
        <tissue evidence="1">Body</tissue>
    </source>
</reference>
<protein>
    <recommendedName>
        <fullName evidence="3">Ribosomal protein L5</fullName>
    </recommendedName>
</protein>
<evidence type="ECO:0008006" key="3">
    <source>
        <dbReference type="Google" id="ProtNLM"/>
    </source>
</evidence>
<dbReference type="EMBL" id="JBJKFK010005656">
    <property type="protein sequence ID" value="KAL3308207.1"/>
    <property type="molecule type" value="Genomic_DNA"/>
</dbReference>
<dbReference type="AlphaFoldDB" id="A0ABD2PL10"/>
<organism evidence="1 2">
    <name type="scientific">Cichlidogyrus casuarinus</name>
    <dbReference type="NCBI Taxonomy" id="1844966"/>
    <lineage>
        <taxon>Eukaryota</taxon>
        <taxon>Metazoa</taxon>
        <taxon>Spiralia</taxon>
        <taxon>Lophotrochozoa</taxon>
        <taxon>Platyhelminthes</taxon>
        <taxon>Monogenea</taxon>
        <taxon>Monopisthocotylea</taxon>
        <taxon>Dactylogyridea</taxon>
        <taxon>Ancyrocephalidae</taxon>
        <taxon>Cichlidogyrus</taxon>
    </lineage>
</organism>
<dbReference type="Proteomes" id="UP001626550">
    <property type="component" value="Unassembled WGS sequence"/>
</dbReference>
<sequence length="73" mass="8159">MANAFITDPSLGEIQLVICRPNNKANLMLSNQVGLKFITGFMGFQERRVRGIGEPEYHRMSRYLVSLKDASGA</sequence>
<comment type="caution">
    <text evidence="1">The sequence shown here is derived from an EMBL/GenBank/DDBJ whole genome shotgun (WGS) entry which is preliminary data.</text>
</comment>
<keyword evidence="2" id="KW-1185">Reference proteome</keyword>
<proteinExistence type="predicted"/>
<name>A0ABD2PL10_9PLAT</name>
<accession>A0ABD2PL10</accession>
<gene>
    <name evidence="1" type="ORF">Ciccas_013265</name>
</gene>
<evidence type="ECO:0000313" key="1">
    <source>
        <dbReference type="EMBL" id="KAL3308207.1"/>
    </source>
</evidence>
<evidence type="ECO:0000313" key="2">
    <source>
        <dbReference type="Proteomes" id="UP001626550"/>
    </source>
</evidence>